<comment type="caution">
    <text evidence="2">The sequence shown here is derived from an EMBL/GenBank/DDBJ whole genome shotgun (WGS) entry which is preliminary data.</text>
</comment>
<evidence type="ECO:0000256" key="1">
    <source>
        <dbReference type="SAM" id="MobiDB-lite"/>
    </source>
</evidence>
<keyword evidence="3" id="KW-1185">Reference proteome</keyword>
<proteinExistence type="predicted"/>
<accession>A0ABQ4X701</accession>
<sequence>MDDHQNEMKLTEALYELRRLRSLLKILRMLMKSSPPRHDDTSIPGTRLEPSSDKESPEVEIVQEKEEETTPIVNVANIVPPVNVDNEEDEITDEVLELKEEW</sequence>
<organism evidence="2 3">
    <name type="scientific">Tanacetum coccineum</name>
    <dbReference type="NCBI Taxonomy" id="301880"/>
    <lineage>
        <taxon>Eukaryota</taxon>
        <taxon>Viridiplantae</taxon>
        <taxon>Streptophyta</taxon>
        <taxon>Embryophyta</taxon>
        <taxon>Tracheophyta</taxon>
        <taxon>Spermatophyta</taxon>
        <taxon>Magnoliopsida</taxon>
        <taxon>eudicotyledons</taxon>
        <taxon>Gunneridae</taxon>
        <taxon>Pentapetalae</taxon>
        <taxon>asterids</taxon>
        <taxon>campanulids</taxon>
        <taxon>Asterales</taxon>
        <taxon>Asteraceae</taxon>
        <taxon>Asteroideae</taxon>
        <taxon>Anthemideae</taxon>
        <taxon>Anthemidinae</taxon>
        <taxon>Tanacetum</taxon>
    </lineage>
</organism>
<dbReference type="EMBL" id="BQNB010009257">
    <property type="protein sequence ID" value="GJS60966.1"/>
    <property type="molecule type" value="Genomic_DNA"/>
</dbReference>
<dbReference type="Proteomes" id="UP001151760">
    <property type="component" value="Unassembled WGS sequence"/>
</dbReference>
<feature type="region of interest" description="Disordered" evidence="1">
    <location>
        <begin position="33"/>
        <end position="66"/>
    </location>
</feature>
<gene>
    <name evidence="2" type="ORF">Tco_0655750</name>
</gene>
<reference evidence="2" key="1">
    <citation type="journal article" date="2022" name="Int. J. Mol. Sci.">
        <title>Draft Genome of Tanacetum Coccineum: Genomic Comparison of Closely Related Tanacetum-Family Plants.</title>
        <authorList>
            <person name="Yamashiro T."/>
            <person name="Shiraishi A."/>
            <person name="Nakayama K."/>
            <person name="Satake H."/>
        </authorList>
    </citation>
    <scope>NUCLEOTIDE SEQUENCE</scope>
</reference>
<protein>
    <submittedName>
        <fullName evidence="2">Uncharacterized protein</fullName>
    </submittedName>
</protein>
<evidence type="ECO:0000313" key="3">
    <source>
        <dbReference type="Proteomes" id="UP001151760"/>
    </source>
</evidence>
<evidence type="ECO:0000313" key="2">
    <source>
        <dbReference type="EMBL" id="GJS60966.1"/>
    </source>
</evidence>
<name>A0ABQ4X701_9ASTR</name>
<reference evidence="2" key="2">
    <citation type="submission" date="2022-01" db="EMBL/GenBank/DDBJ databases">
        <authorList>
            <person name="Yamashiro T."/>
            <person name="Shiraishi A."/>
            <person name="Satake H."/>
            <person name="Nakayama K."/>
        </authorList>
    </citation>
    <scope>NUCLEOTIDE SEQUENCE</scope>
</reference>